<accession>F2AR68</accession>
<reference evidence="1 2" key="1">
    <citation type="journal article" date="2013" name="Mar. Genomics">
        <title>Expression of sulfatases in Rhodopirellula baltica and the diversity of sulfatases in the genus Rhodopirellula.</title>
        <authorList>
            <person name="Wegner C.E."/>
            <person name="Richter-Heitmann T."/>
            <person name="Klindworth A."/>
            <person name="Klockow C."/>
            <person name="Richter M."/>
            <person name="Achstetter T."/>
            <person name="Glockner F.O."/>
            <person name="Harder J."/>
        </authorList>
    </citation>
    <scope>NUCLEOTIDE SEQUENCE [LARGE SCALE GENOMIC DNA]</scope>
    <source>
        <strain evidence="1 2">WH47</strain>
    </source>
</reference>
<dbReference type="EMBL" id="AFAR01000124">
    <property type="protein sequence ID" value="EGF27876.1"/>
    <property type="molecule type" value="Genomic_DNA"/>
</dbReference>
<dbReference type="AlphaFoldDB" id="F2AR68"/>
<dbReference type="PATRIC" id="fig|991778.3.peg.2326"/>
<dbReference type="Proteomes" id="UP000006222">
    <property type="component" value="Unassembled WGS sequence"/>
</dbReference>
<sequence length="73" mass="8401">MQGIDPNGFDSAKLRGELSTSRYAMDEKTIWPNGGRQWFGHREVRSTNCDTEKRSNQDAPCDPVNQERKIVQF</sequence>
<protein>
    <submittedName>
        <fullName evidence="1">Uncharacterized protein</fullName>
    </submittedName>
</protein>
<evidence type="ECO:0000313" key="2">
    <source>
        <dbReference type="Proteomes" id="UP000006222"/>
    </source>
</evidence>
<evidence type="ECO:0000313" key="1">
    <source>
        <dbReference type="EMBL" id="EGF27876.1"/>
    </source>
</evidence>
<gene>
    <name evidence="1" type="ORF">RBWH47_00208</name>
</gene>
<name>F2AR68_RHOBT</name>
<proteinExistence type="predicted"/>
<organism evidence="1 2">
    <name type="scientific">Rhodopirellula baltica WH47</name>
    <dbReference type="NCBI Taxonomy" id="991778"/>
    <lineage>
        <taxon>Bacteria</taxon>
        <taxon>Pseudomonadati</taxon>
        <taxon>Planctomycetota</taxon>
        <taxon>Planctomycetia</taxon>
        <taxon>Pirellulales</taxon>
        <taxon>Pirellulaceae</taxon>
        <taxon>Rhodopirellula</taxon>
    </lineage>
</organism>
<comment type="caution">
    <text evidence="1">The sequence shown here is derived from an EMBL/GenBank/DDBJ whole genome shotgun (WGS) entry which is preliminary data.</text>
</comment>